<dbReference type="RefSeq" id="WP_048188793.1">
    <property type="nucleotide sequence ID" value="NZ_CP011097.1"/>
</dbReference>
<dbReference type="Proteomes" id="UP000266745">
    <property type="component" value="Chromosome"/>
</dbReference>
<name>A0A3G1B4Q3_9ARCH</name>
<evidence type="ECO:0000313" key="2">
    <source>
        <dbReference type="Proteomes" id="UP000266745"/>
    </source>
</evidence>
<dbReference type="GeneID" id="24875887"/>
<dbReference type="AlphaFoldDB" id="A0A3G1B4Q3"/>
<keyword evidence="2" id="KW-1185">Reference proteome</keyword>
<evidence type="ECO:0000313" key="1">
    <source>
        <dbReference type="EMBL" id="AJZ75938.1"/>
    </source>
</evidence>
<protein>
    <submittedName>
        <fullName evidence="1">Uncharacterized protein</fullName>
    </submittedName>
</protein>
<gene>
    <name evidence="1" type="ORF">SU86_005675</name>
</gene>
<organism evidence="1 2">
    <name type="scientific">Candidatus Nitrosotenuis cloacae</name>
    <dbReference type="NCBI Taxonomy" id="1603555"/>
    <lineage>
        <taxon>Archaea</taxon>
        <taxon>Nitrososphaerota</taxon>
        <taxon>Candidatus Nitrosotenuis</taxon>
    </lineage>
</organism>
<dbReference type="EMBL" id="CP011097">
    <property type="protein sequence ID" value="AJZ75938.1"/>
    <property type="molecule type" value="Genomic_DNA"/>
</dbReference>
<dbReference type="OrthoDB" id="6552at2157"/>
<proteinExistence type="predicted"/>
<dbReference type="STRING" id="1603555.SU86_005675"/>
<accession>A0A3G1B4Q3</accession>
<sequence length="217" mass="24878">MEPKLAIFETFKTKKQELTGEATRQRSIIITLATENNPAQRTRTAIAQRIAQENGTVWKNIYSGIFRDLDEILIPLGMVEEAGRLPLRRGPKALQEKGIPFYQLTQSGLLVSIALDEIIGREKILERFFVESKISKEFNDEIQMIAKFAPRFVYSLFKSYVKAYCDGKFSDLLPFEKARFISVSDEAILIQKEFLESFIGMPKQEKEKTLAFLKEIG</sequence>
<dbReference type="KEGG" id="tah:SU86_005675"/>
<reference evidence="1 2" key="1">
    <citation type="journal article" date="2016" name="Sci. Rep.">
        <title>A novel ammonia-oxidizing archaeon from wastewater treatment plant: Its enrichment, physiological and genomic characteristics.</title>
        <authorList>
            <person name="Li Y."/>
            <person name="Ding K."/>
            <person name="Wen X."/>
            <person name="Zhang B."/>
            <person name="Shen B."/>
            <person name="Yang Y."/>
        </authorList>
    </citation>
    <scope>NUCLEOTIDE SEQUENCE [LARGE SCALE GENOMIC DNA]</scope>
    <source>
        <strain evidence="1 2">SAT1</strain>
    </source>
</reference>